<reference evidence="8 9" key="1">
    <citation type="submission" date="2024-01" db="EMBL/GenBank/DDBJ databases">
        <title>Comparative genomics of Cryptococcus and Kwoniella reveals pathogenesis evolution and contrasting modes of karyotype evolution via chromosome fusion or intercentromeric recombination.</title>
        <authorList>
            <person name="Coelho M.A."/>
            <person name="David-Palma M."/>
            <person name="Shea T."/>
            <person name="Bowers K."/>
            <person name="McGinley-Smith S."/>
            <person name="Mohammad A.W."/>
            <person name="Gnirke A."/>
            <person name="Yurkov A.M."/>
            <person name="Nowrousian M."/>
            <person name="Sun S."/>
            <person name="Cuomo C.A."/>
            <person name="Heitman J."/>
        </authorList>
    </citation>
    <scope>NUCLEOTIDE SEQUENCE [LARGE SCALE GENOMIC DNA]</scope>
    <source>
        <strain evidence="8">CBS 11374</strain>
    </source>
</reference>
<dbReference type="PANTHER" id="PTHR47782:SF1">
    <property type="entry name" value="PYRIMIDINE PATHWAY REGULATORY PROTEIN 1"/>
    <property type="match status" value="1"/>
</dbReference>
<keyword evidence="7" id="KW-0539">Nucleus</keyword>
<evidence type="ECO:0000313" key="9">
    <source>
        <dbReference type="Proteomes" id="UP001329825"/>
    </source>
</evidence>
<evidence type="ECO:0008006" key="10">
    <source>
        <dbReference type="Google" id="ProtNLM"/>
    </source>
</evidence>
<sequence length="285" mass="31603">MQIAHLLFVLYKPSAGNAWDLAGSASRTAVGLGLHHESTHAKLPLDEEMGRRLFWIQLPSIYDDSLITDTAVTPEEEPSPLKAASLQVYGLRRIQCEVLTRLHTSSAPPSNIWYQSVVEKLAQWRVICPEGAGYANADWLTLHYHATLTMLYRPSRANPKPDRPTITKALASSREVLRRSKDMYRIGRVNFNRQNGWNLVPSYVDALLDIHVCSSLMEGLAAITPGTSGIRNAFEAVSGEMIQQLTSASIPKSTDPLAIFFVHPLGEMSGDEWEKTVGVALRLLL</sequence>
<evidence type="ECO:0000256" key="2">
    <source>
        <dbReference type="ARBA" id="ARBA00022723"/>
    </source>
</evidence>
<keyword evidence="2" id="KW-0479">Metal-binding</keyword>
<keyword evidence="4" id="KW-0805">Transcription regulation</keyword>
<organism evidence="8 9">
    <name type="scientific">Kwoniella shivajii</name>
    <dbReference type="NCBI Taxonomy" id="564305"/>
    <lineage>
        <taxon>Eukaryota</taxon>
        <taxon>Fungi</taxon>
        <taxon>Dikarya</taxon>
        <taxon>Basidiomycota</taxon>
        <taxon>Agaricomycotina</taxon>
        <taxon>Tremellomycetes</taxon>
        <taxon>Tremellales</taxon>
        <taxon>Cryptococcaceae</taxon>
        <taxon>Kwoniella</taxon>
    </lineage>
</organism>
<dbReference type="InterPro" id="IPR052202">
    <property type="entry name" value="Yeast_MetPath_Reg"/>
</dbReference>
<keyword evidence="5" id="KW-0238">DNA-binding</keyword>
<evidence type="ECO:0000256" key="6">
    <source>
        <dbReference type="ARBA" id="ARBA00023163"/>
    </source>
</evidence>
<dbReference type="EMBL" id="CP141881">
    <property type="protein sequence ID" value="WRT64276.1"/>
    <property type="molecule type" value="Genomic_DNA"/>
</dbReference>
<dbReference type="Proteomes" id="UP001329825">
    <property type="component" value="Chromosome 1"/>
</dbReference>
<dbReference type="GeneID" id="87953338"/>
<evidence type="ECO:0000256" key="3">
    <source>
        <dbReference type="ARBA" id="ARBA00022833"/>
    </source>
</evidence>
<evidence type="ECO:0000256" key="7">
    <source>
        <dbReference type="ARBA" id="ARBA00023242"/>
    </source>
</evidence>
<dbReference type="CDD" id="cd12148">
    <property type="entry name" value="fungal_TF_MHR"/>
    <property type="match status" value="1"/>
</dbReference>
<accession>A0ABZ1CRJ2</accession>
<gene>
    <name evidence="8" type="ORF">IL334_001207</name>
</gene>
<keyword evidence="3" id="KW-0862">Zinc</keyword>
<keyword evidence="6" id="KW-0804">Transcription</keyword>
<evidence type="ECO:0000256" key="5">
    <source>
        <dbReference type="ARBA" id="ARBA00023125"/>
    </source>
</evidence>
<proteinExistence type="predicted"/>
<keyword evidence="9" id="KW-1185">Reference proteome</keyword>
<evidence type="ECO:0000313" key="8">
    <source>
        <dbReference type="EMBL" id="WRT64276.1"/>
    </source>
</evidence>
<dbReference type="PANTHER" id="PTHR47782">
    <property type="entry name" value="ZN(II)2CYS6 TRANSCRIPTION FACTOR (EUROFUNG)-RELATED"/>
    <property type="match status" value="1"/>
</dbReference>
<evidence type="ECO:0000256" key="1">
    <source>
        <dbReference type="ARBA" id="ARBA00004123"/>
    </source>
</evidence>
<dbReference type="RefSeq" id="XP_062789016.1">
    <property type="nucleotide sequence ID" value="XM_062932965.1"/>
</dbReference>
<protein>
    <recommendedName>
        <fullName evidence="10">Transcription factor domain-containing protein</fullName>
    </recommendedName>
</protein>
<evidence type="ECO:0000256" key="4">
    <source>
        <dbReference type="ARBA" id="ARBA00023015"/>
    </source>
</evidence>
<comment type="subcellular location">
    <subcellularLocation>
        <location evidence="1">Nucleus</location>
    </subcellularLocation>
</comment>
<name>A0ABZ1CRJ2_9TREE</name>